<feature type="region of interest" description="Disordered" evidence="1">
    <location>
        <begin position="84"/>
        <end position="114"/>
    </location>
</feature>
<evidence type="ECO:0000313" key="3">
    <source>
        <dbReference type="Proteomes" id="UP000217676"/>
    </source>
</evidence>
<evidence type="ECO:0000313" key="2">
    <source>
        <dbReference type="EMBL" id="BAU85846.1"/>
    </source>
</evidence>
<sequence length="114" mass="11666">MALATPAAPTTGAAPAATRRAAWAIRRVRGRDMMLLRRSGYDAVTTGPGAGKVADAEGKDWVMRRIVGWGGKRTNALNVTTAAEPSLPLSRKGIEAVEGPPDGRSGGGGEAGRG</sequence>
<reference evidence="2 3" key="1">
    <citation type="journal article" date="2016" name="Genome Announc.">
        <title>Complete Genome Sequence of Thiostrepton-Producing Streptomyces laurentii ATCC 31255.</title>
        <authorList>
            <person name="Doi K."/>
            <person name="Fujino Y."/>
            <person name="Nagayoshi Y."/>
            <person name="Ohshima T."/>
            <person name="Ogata S."/>
        </authorList>
    </citation>
    <scope>NUCLEOTIDE SEQUENCE [LARGE SCALE GENOMIC DNA]</scope>
    <source>
        <strain evidence="2 3">ATCC 31255</strain>
    </source>
</reference>
<name>A0A160P4H0_STRLU</name>
<evidence type="ECO:0000256" key="1">
    <source>
        <dbReference type="SAM" id="MobiDB-lite"/>
    </source>
</evidence>
<feature type="compositionally biased region" description="Gly residues" evidence="1">
    <location>
        <begin position="104"/>
        <end position="114"/>
    </location>
</feature>
<dbReference type="KEGG" id="slau:SLA_4962"/>
<dbReference type="AlphaFoldDB" id="A0A160P4H0"/>
<organism evidence="2 3">
    <name type="scientific">Streptomyces laurentii</name>
    <dbReference type="NCBI Taxonomy" id="39478"/>
    <lineage>
        <taxon>Bacteria</taxon>
        <taxon>Bacillati</taxon>
        <taxon>Actinomycetota</taxon>
        <taxon>Actinomycetes</taxon>
        <taxon>Kitasatosporales</taxon>
        <taxon>Streptomycetaceae</taxon>
        <taxon>Streptomyces</taxon>
    </lineage>
</organism>
<keyword evidence="3" id="KW-1185">Reference proteome</keyword>
<protein>
    <submittedName>
        <fullName evidence="2">2,4-dienoyl-CoA reductase</fullName>
    </submittedName>
</protein>
<gene>
    <name evidence="2" type="ORF">SLA_4962</name>
</gene>
<proteinExistence type="predicted"/>
<dbReference type="Proteomes" id="UP000217676">
    <property type="component" value="Chromosome"/>
</dbReference>
<accession>A0A160P4H0</accession>
<dbReference type="EMBL" id="AP017424">
    <property type="protein sequence ID" value="BAU85846.1"/>
    <property type="molecule type" value="Genomic_DNA"/>
</dbReference>